<protein>
    <submittedName>
        <fullName evidence="2">NADH-flavin reductase</fullName>
    </submittedName>
</protein>
<organism evidence="2 3">
    <name type="scientific">Morganella morganii</name>
    <name type="common">Proteus morganii</name>
    <dbReference type="NCBI Taxonomy" id="582"/>
    <lineage>
        <taxon>Bacteria</taxon>
        <taxon>Pseudomonadati</taxon>
        <taxon>Pseudomonadota</taxon>
        <taxon>Gammaproteobacteria</taxon>
        <taxon>Enterobacterales</taxon>
        <taxon>Morganellaceae</taxon>
        <taxon>Morganella</taxon>
    </lineage>
</organism>
<dbReference type="InterPro" id="IPR016040">
    <property type="entry name" value="NAD(P)-bd_dom"/>
</dbReference>
<evidence type="ECO:0000259" key="1">
    <source>
        <dbReference type="Pfam" id="PF13460"/>
    </source>
</evidence>
<accession>A0A433ZYE4</accession>
<sequence length="211" mass="23265">MKITVIGASGKAGRLIVDEAISRNLKVTAVVRDKRKLADDKGSFNLLEKDLFELTDDDLKDADVVVNAFGVWDPQQRDLHEKVAKHLCGLLAGKRQVLIIVGGAGSLFINDSHLPLSESEGFPENYKPIADAMAKGLAVYRAAQNVNWIYISPAAEFLADGEKTGKYVLTGEFFTTNEIGENKISYADYTRALIDVALSGEHIRERISVRW</sequence>
<dbReference type="Gene3D" id="3.40.50.720">
    <property type="entry name" value="NAD(P)-binding Rossmann-like Domain"/>
    <property type="match status" value="1"/>
</dbReference>
<dbReference type="InterPro" id="IPR051606">
    <property type="entry name" value="Polyketide_Oxido-like"/>
</dbReference>
<dbReference type="GO" id="GO:0016646">
    <property type="term" value="F:oxidoreductase activity, acting on the CH-NH group of donors, NAD or NADP as acceptor"/>
    <property type="evidence" value="ECO:0007669"/>
    <property type="project" value="TreeGrafter"/>
</dbReference>
<dbReference type="OrthoDB" id="9787292at2"/>
<proteinExistence type="predicted"/>
<dbReference type="EMBL" id="NRQY01000001">
    <property type="protein sequence ID" value="RUT67155.1"/>
    <property type="molecule type" value="Genomic_DNA"/>
</dbReference>
<dbReference type="CDD" id="cd05244">
    <property type="entry name" value="BVR-B_like_SDR_a"/>
    <property type="match status" value="1"/>
</dbReference>
<dbReference type="AlphaFoldDB" id="A0A433ZYE4"/>
<dbReference type="InterPro" id="IPR036291">
    <property type="entry name" value="NAD(P)-bd_dom_sf"/>
</dbReference>
<evidence type="ECO:0000313" key="2">
    <source>
        <dbReference type="EMBL" id="RUT67155.1"/>
    </source>
</evidence>
<name>A0A433ZYE4_MORMO</name>
<dbReference type="PANTHER" id="PTHR43355">
    <property type="entry name" value="FLAVIN REDUCTASE (NADPH)"/>
    <property type="match status" value="1"/>
</dbReference>
<evidence type="ECO:0000313" key="3">
    <source>
        <dbReference type="Proteomes" id="UP000286908"/>
    </source>
</evidence>
<dbReference type="PANTHER" id="PTHR43355:SF2">
    <property type="entry name" value="FLAVIN REDUCTASE (NADPH)"/>
    <property type="match status" value="1"/>
</dbReference>
<dbReference type="SUPFAM" id="SSF51735">
    <property type="entry name" value="NAD(P)-binding Rossmann-fold domains"/>
    <property type="match status" value="1"/>
</dbReference>
<reference evidence="2 3" key="1">
    <citation type="submission" date="2017-08" db="EMBL/GenBank/DDBJ databases">
        <title>Draft genome sequence of pheromone producing symbiont Morganella morganii, of the female New Zealand grass grub Costelytra giveni.</title>
        <authorList>
            <person name="Laugraud A."/>
            <person name="Young S.D."/>
            <person name="Hurst M.H."/>
        </authorList>
    </citation>
    <scope>NUCLEOTIDE SEQUENCE [LARGE SCALE GENOMIC DNA]</scope>
    <source>
        <strain evidence="2 3">MMsCG</strain>
    </source>
</reference>
<dbReference type="Proteomes" id="UP000286908">
    <property type="component" value="Unassembled WGS sequence"/>
</dbReference>
<comment type="caution">
    <text evidence="2">The sequence shown here is derived from an EMBL/GenBank/DDBJ whole genome shotgun (WGS) entry which is preliminary data.</text>
</comment>
<gene>
    <name evidence="2" type="ORF">CKG00_12855</name>
</gene>
<dbReference type="Pfam" id="PF13460">
    <property type="entry name" value="NAD_binding_10"/>
    <property type="match status" value="1"/>
</dbReference>
<feature type="domain" description="NAD(P)-binding" evidence="1">
    <location>
        <begin position="7"/>
        <end position="196"/>
    </location>
</feature>